<proteinExistence type="predicted"/>
<name>A0A7X5QW51_9GAMM</name>
<evidence type="ECO:0000313" key="2">
    <source>
        <dbReference type="Proteomes" id="UP000518878"/>
    </source>
</evidence>
<dbReference type="NCBIfam" id="TIGR04267">
    <property type="entry name" value="mod_HExxH"/>
    <property type="match status" value="1"/>
</dbReference>
<keyword evidence="2" id="KW-1185">Reference proteome</keyword>
<gene>
    <name evidence="1" type="ORF">HBF32_13720</name>
</gene>
<reference evidence="1 2" key="1">
    <citation type="journal article" date="2006" name="Int. J. Syst. Evol. Microbiol.">
        <title>Dyella yeojuensis sp. nov., isolated from greenhouse soil in Korea.</title>
        <authorList>
            <person name="Kim B.Y."/>
            <person name="Weon H.Y."/>
            <person name="Lee K.H."/>
            <person name="Seok S.J."/>
            <person name="Kwon S.W."/>
            <person name="Go S.J."/>
            <person name="Stackebrandt E."/>
        </authorList>
    </citation>
    <scope>NUCLEOTIDE SEQUENCE [LARGE SCALE GENOMIC DNA]</scope>
    <source>
        <strain evidence="1 2">DSM 17673</strain>
    </source>
</reference>
<dbReference type="AlphaFoldDB" id="A0A7X5QW51"/>
<organism evidence="1 2">
    <name type="scientific">Luteibacter yeojuensis</name>
    <dbReference type="NCBI Taxonomy" id="345309"/>
    <lineage>
        <taxon>Bacteria</taxon>
        <taxon>Pseudomonadati</taxon>
        <taxon>Pseudomonadota</taxon>
        <taxon>Gammaproteobacteria</taxon>
        <taxon>Lysobacterales</taxon>
        <taxon>Rhodanobacteraceae</taxon>
        <taxon>Luteibacter</taxon>
    </lineage>
</organism>
<dbReference type="EMBL" id="JAAQTL010000001">
    <property type="protein sequence ID" value="NID16524.1"/>
    <property type="molecule type" value="Genomic_DNA"/>
</dbReference>
<comment type="caution">
    <text evidence="1">The sequence shown here is derived from an EMBL/GenBank/DDBJ whole genome shotgun (WGS) entry which is preliminary data.</text>
</comment>
<dbReference type="Proteomes" id="UP000518878">
    <property type="component" value="Unassembled WGS sequence"/>
</dbReference>
<dbReference type="RefSeq" id="WP_166700156.1">
    <property type="nucleotide sequence ID" value="NZ_JAAQTL010000001.1"/>
</dbReference>
<protein>
    <recommendedName>
        <fullName evidence="3">HEXXH motif-containing protein</fullName>
    </recommendedName>
</protein>
<evidence type="ECO:0008006" key="3">
    <source>
        <dbReference type="Google" id="ProtNLM"/>
    </source>
</evidence>
<dbReference type="InterPro" id="IPR026337">
    <property type="entry name" value="AKG_HExxH"/>
</dbReference>
<accession>A0A7X5QW51</accession>
<sequence length="347" mass="37241">MADPAMRMLAAALEKLDASAEEGGILAFIEANLDLLDGEASPVWPALGSAWGEHGWGNVPLGMAFYVASLGGVGRWTCTLPVGGGAIGYLGPCPVVLEGRVSFRTDGRRIDVSTRDGTRTFLRMDGTWTKSDATEEAVRIGGAAIIPFAMTGGFEDVSFVGGLSLASSPMGEIRRSLSLALRAIGSAYSRGLAWMTPVLRGIVLVDTGDGTTTSGSSSSHPGLVYVSHPIDVHHLAAQLIHECAHQYLALLNGHERLVRVDCRETFYSPFKRAHRPLYNVLLAFHAAVNIKRLTSAMLRVGLRSGYLEQEDARLDGEIDQMHRDIASSEGWTPAGRRLLGELERAMA</sequence>
<evidence type="ECO:0000313" key="1">
    <source>
        <dbReference type="EMBL" id="NID16524.1"/>
    </source>
</evidence>